<comment type="similarity">
    <text evidence="2">Belongs to the SAM hydrolase / SAM-dependent halogenase family.</text>
</comment>
<evidence type="ECO:0000259" key="4">
    <source>
        <dbReference type="Pfam" id="PF20257"/>
    </source>
</evidence>
<dbReference type="AlphaFoldDB" id="F2KQ22"/>
<dbReference type="RefSeq" id="WP_013684281.1">
    <property type="nucleotide sequence ID" value="NC_015320.1"/>
</dbReference>
<dbReference type="SUPFAM" id="SSF102522">
    <property type="entry name" value="Bacterial fluorinating enzyme, N-terminal domain"/>
    <property type="match status" value="1"/>
</dbReference>
<dbReference type="GeneID" id="10394750"/>
<dbReference type="InterPro" id="IPR046470">
    <property type="entry name" value="SAM_HAT_C"/>
</dbReference>
<dbReference type="PANTHER" id="PTHR35092">
    <property type="entry name" value="CHLORINASE MJ1651"/>
    <property type="match status" value="1"/>
</dbReference>
<sequence>MVKKFNAITFLTDFGDFYPGVMKGVILGIAPDAKIIDITHGVEPQNVYQGAFLLLHSYRFFPPSIHVAVIDPGVGSSRRAIAIECKNHLFIGPDNGILYPACVDDGIRRVWKIIEDKTFTFASSSTTFHGRDVFAPAAALAFEGKLEDVAEEIETEEMKKLELYDCRVSGDEIHCRILFVDRFGNAVTNVPADLVKKLDAKGFYIGSAEFPLVKTYSCVEEGEPLALIGSFDTLELSVRNGDASRTYDLKSGKVVLKWRK</sequence>
<dbReference type="InterPro" id="IPR023227">
    <property type="entry name" value="SAM_OH_AdoTrfase_C_sf"/>
</dbReference>
<dbReference type="Pfam" id="PF01887">
    <property type="entry name" value="SAM_HAT_N"/>
    <property type="match status" value="1"/>
</dbReference>
<gene>
    <name evidence="5" type="ordered locus">Arcve_1625</name>
</gene>
<evidence type="ECO:0000313" key="6">
    <source>
        <dbReference type="Proteomes" id="UP000008136"/>
    </source>
</evidence>
<evidence type="ECO:0000259" key="3">
    <source>
        <dbReference type="Pfam" id="PF01887"/>
    </source>
</evidence>
<evidence type="ECO:0008006" key="7">
    <source>
        <dbReference type="Google" id="ProtNLM"/>
    </source>
</evidence>
<dbReference type="PIRSF" id="PIRSF006779">
    <property type="entry name" value="UCP006779"/>
    <property type="match status" value="1"/>
</dbReference>
<keyword evidence="6" id="KW-1185">Reference proteome</keyword>
<dbReference type="Proteomes" id="UP000008136">
    <property type="component" value="Chromosome"/>
</dbReference>
<dbReference type="Gene3D" id="3.40.50.10790">
    <property type="entry name" value="S-adenosyl-l-methionine hydroxide adenosyltransferase, N-terminal"/>
    <property type="match status" value="1"/>
</dbReference>
<dbReference type="InterPro" id="IPR002747">
    <property type="entry name" value="SAM_OH_AdoTrfase"/>
</dbReference>
<accession>F2KQ22</accession>
<evidence type="ECO:0000256" key="2">
    <source>
        <dbReference type="ARBA" id="ARBA00024035"/>
    </source>
</evidence>
<organism evidence="5 6">
    <name type="scientific">Archaeoglobus veneficus (strain DSM 11195 / SNP6)</name>
    <dbReference type="NCBI Taxonomy" id="693661"/>
    <lineage>
        <taxon>Archaea</taxon>
        <taxon>Methanobacteriati</taxon>
        <taxon>Methanobacteriota</taxon>
        <taxon>Archaeoglobi</taxon>
        <taxon>Archaeoglobales</taxon>
        <taxon>Archaeoglobaceae</taxon>
        <taxon>Archaeoglobus</taxon>
    </lineage>
</organism>
<dbReference type="PANTHER" id="PTHR35092:SF1">
    <property type="entry name" value="CHLORINASE MJ1651"/>
    <property type="match status" value="1"/>
</dbReference>
<dbReference type="STRING" id="693661.Arcve_1625"/>
<dbReference type="EMBL" id="CP002588">
    <property type="protein sequence ID" value="AEA47625.1"/>
    <property type="molecule type" value="Genomic_DNA"/>
</dbReference>
<keyword evidence="1" id="KW-0949">S-adenosyl-L-methionine</keyword>
<dbReference type="eggNOG" id="arCOG04309">
    <property type="taxonomic scope" value="Archaea"/>
</dbReference>
<dbReference type="Gene3D" id="2.40.30.90">
    <property type="entry name" value="Bacterial fluorinating enzyme like"/>
    <property type="match status" value="1"/>
</dbReference>
<dbReference type="HOGENOM" id="CLU_059734_1_1_2"/>
<dbReference type="InterPro" id="IPR046469">
    <property type="entry name" value="SAM_HAT_N"/>
</dbReference>
<dbReference type="KEGG" id="ave:Arcve_1625"/>
<name>F2KQ22_ARCVS</name>
<feature type="domain" description="S-adenosyl-l-methionine hydroxide adenosyltransferase N-terminal" evidence="3">
    <location>
        <begin position="8"/>
        <end position="146"/>
    </location>
</feature>
<dbReference type="Pfam" id="PF20257">
    <property type="entry name" value="SAM_HAT_C"/>
    <property type="match status" value="1"/>
</dbReference>
<dbReference type="InterPro" id="IPR023228">
    <property type="entry name" value="SAM_OH_AdoTrfase_N_sf"/>
</dbReference>
<evidence type="ECO:0000256" key="1">
    <source>
        <dbReference type="ARBA" id="ARBA00022691"/>
    </source>
</evidence>
<dbReference type="SUPFAM" id="SSF101852">
    <property type="entry name" value="Bacterial fluorinating enzyme, C-terminal domain"/>
    <property type="match status" value="1"/>
</dbReference>
<reference evidence="5 6" key="1">
    <citation type="submission" date="2011-03" db="EMBL/GenBank/DDBJ databases">
        <title>The complete genome of Archaeoglobus veneficus SNP6.</title>
        <authorList>
            <consortium name="US DOE Joint Genome Institute (JGI-PGF)"/>
            <person name="Lucas S."/>
            <person name="Copeland A."/>
            <person name="Lapidus A."/>
            <person name="Bruce D."/>
            <person name="Goodwin L."/>
            <person name="Pitluck S."/>
            <person name="Kyrpides N."/>
            <person name="Mavromatis K."/>
            <person name="Pagani I."/>
            <person name="Ivanova N."/>
            <person name="Mikhailova N."/>
            <person name="Lu M."/>
            <person name="Detter J.C."/>
            <person name="Tapia R."/>
            <person name="Han C."/>
            <person name="Land M."/>
            <person name="Hauser L."/>
            <person name="Markowitz V."/>
            <person name="Cheng J.-F."/>
            <person name="Hugenholtz P."/>
            <person name="Woyke T."/>
            <person name="Wu D."/>
            <person name="Spring S."/>
            <person name="Brambilla E."/>
            <person name="Klenk H.-P."/>
            <person name="Eisen J.A."/>
        </authorList>
    </citation>
    <scope>NUCLEOTIDE SEQUENCE [LARGE SCALE GENOMIC DNA]</scope>
    <source>
        <strain>SNP6</strain>
    </source>
</reference>
<feature type="domain" description="S-adenosyl-l-methionine hydroxide adenosyltransferase C-terminal" evidence="4">
    <location>
        <begin position="176"/>
        <end position="255"/>
    </location>
</feature>
<dbReference type="OrthoDB" id="372224at2157"/>
<protein>
    <recommendedName>
        <fullName evidence="7">SAM-dependent chlorinase/fluorinase</fullName>
    </recommendedName>
</protein>
<proteinExistence type="inferred from homology"/>
<evidence type="ECO:0000313" key="5">
    <source>
        <dbReference type="EMBL" id="AEA47625.1"/>
    </source>
</evidence>